<reference evidence="7 8" key="1">
    <citation type="submission" date="2020-05" db="EMBL/GenBank/DDBJ databases">
        <title>MicrobeNet Type strains.</title>
        <authorList>
            <person name="Nicholson A.C."/>
        </authorList>
    </citation>
    <scope>NUCLEOTIDE SEQUENCE [LARGE SCALE GENOMIC DNA]</scope>
    <source>
        <strain evidence="7 8">JCM 3224</strain>
    </source>
</reference>
<evidence type="ECO:0000256" key="1">
    <source>
        <dbReference type="ARBA" id="ARBA00004533"/>
    </source>
</evidence>
<keyword evidence="6 7" id="KW-0012">Acyltransferase</keyword>
<sequence length="311" mass="34342">MRFIDRAWDLGYAAGWRLVRALPQRSAVWLFDTVADRAARNGGPEQLRRNLARVIGVPATEVPDELVRASLRSYARYWREAFRLPGMDPVALAHEIEESATGIEHVHAGMRAGRGVILALPHSGNWDLAGVWVVQRIGPPTVVAERLRPESLYRRFVRFREGLGFELIPLSGGATPPFALLVDRLRAGRLIGLLGERDLSGNGVPVTFFGEQTQMPAGPARLAIETGAPLLPVHCWFTPDGWGFSIDPPVDTSGGVERATQALADRFAANIAAHPADWHMLQPLWTADLSEDRLALMEARRTGREVRETTD</sequence>
<dbReference type="CDD" id="cd07984">
    <property type="entry name" value="LPLAT_LABLAT-like"/>
    <property type="match status" value="1"/>
</dbReference>
<dbReference type="Pfam" id="PF03279">
    <property type="entry name" value="Lip_A_acyltrans"/>
    <property type="match status" value="1"/>
</dbReference>
<dbReference type="GO" id="GO:0016746">
    <property type="term" value="F:acyltransferase activity"/>
    <property type="evidence" value="ECO:0007669"/>
    <property type="project" value="UniProtKB-KW"/>
</dbReference>
<dbReference type="NCBIfam" id="NF005919">
    <property type="entry name" value="PRK07920.1"/>
    <property type="match status" value="1"/>
</dbReference>
<proteinExistence type="predicted"/>
<dbReference type="PANTHER" id="PTHR30606:SF10">
    <property type="entry name" value="PHOSPHATIDYLINOSITOL MANNOSIDE ACYLTRANSFERASE"/>
    <property type="match status" value="1"/>
</dbReference>
<evidence type="ECO:0000313" key="8">
    <source>
        <dbReference type="Proteomes" id="UP000586827"/>
    </source>
</evidence>
<evidence type="ECO:0000256" key="2">
    <source>
        <dbReference type="ARBA" id="ARBA00022475"/>
    </source>
</evidence>
<keyword evidence="2" id="KW-1003">Cell membrane</keyword>
<keyword evidence="4 7" id="KW-0808">Transferase</keyword>
<name>A0A849BSI0_9NOCA</name>
<evidence type="ECO:0000256" key="5">
    <source>
        <dbReference type="ARBA" id="ARBA00023136"/>
    </source>
</evidence>
<evidence type="ECO:0000256" key="3">
    <source>
        <dbReference type="ARBA" id="ARBA00022519"/>
    </source>
</evidence>
<keyword evidence="3" id="KW-0997">Cell inner membrane</keyword>
<evidence type="ECO:0000256" key="6">
    <source>
        <dbReference type="ARBA" id="ARBA00023315"/>
    </source>
</evidence>
<dbReference type="InterPro" id="IPR004960">
    <property type="entry name" value="LipA_acyltrans"/>
</dbReference>
<keyword evidence="8" id="KW-1185">Reference proteome</keyword>
<dbReference type="GO" id="GO:0005886">
    <property type="term" value="C:plasma membrane"/>
    <property type="evidence" value="ECO:0007669"/>
    <property type="project" value="UniProtKB-SubCell"/>
</dbReference>
<dbReference type="PANTHER" id="PTHR30606">
    <property type="entry name" value="LIPID A BIOSYNTHESIS LAUROYL ACYLTRANSFERASE"/>
    <property type="match status" value="1"/>
</dbReference>
<comment type="caution">
    <text evidence="7">The sequence shown here is derived from an EMBL/GenBank/DDBJ whole genome shotgun (WGS) entry which is preliminary data.</text>
</comment>
<accession>A0A849BSI0</accession>
<dbReference type="AlphaFoldDB" id="A0A849BSI0"/>
<dbReference type="GO" id="GO:0009247">
    <property type="term" value="P:glycolipid biosynthetic process"/>
    <property type="evidence" value="ECO:0007669"/>
    <property type="project" value="UniProtKB-ARBA"/>
</dbReference>
<protein>
    <submittedName>
        <fullName evidence="7">Phosphatidylinositol mannoside acyltransferase</fullName>
    </submittedName>
</protein>
<organism evidence="7 8">
    <name type="scientific">Nocardia uniformis</name>
    <dbReference type="NCBI Taxonomy" id="53432"/>
    <lineage>
        <taxon>Bacteria</taxon>
        <taxon>Bacillati</taxon>
        <taxon>Actinomycetota</taxon>
        <taxon>Actinomycetes</taxon>
        <taxon>Mycobacteriales</taxon>
        <taxon>Nocardiaceae</taxon>
        <taxon>Nocardia</taxon>
    </lineage>
</organism>
<comment type="subcellular location">
    <subcellularLocation>
        <location evidence="1">Cell inner membrane</location>
    </subcellularLocation>
</comment>
<evidence type="ECO:0000313" key="7">
    <source>
        <dbReference type="EMBL" id="NNH69084.1"/>
    </source>
</evidence>
<evidence type="ECO:0000256" key="4">
    <source>
        <dbReference type="ARBA" id="ARBA00022679"/>
    </source>
</evidence>
<dbReference type="RefSeq" id="WP_067526938.1">
    <property type="nucleotide sequence ID" value="NZ_JABELX010000001.1"/>
</dbReference>
<keyword evidence="5" id="KW-0472">Membrane</keyword>
<gene>
    <name evidence="7" type="ORF">HLB23_04215</name>
</gene>
<dbReference type="EMBL" id="JABELX010000001">
    <property type="protein sequence ID" value="NNH69084.1"/>
    <property type="molecule type" value="Genomic_DNA"/>
</dbReference>
<dbReference type="Proteomes" id="UP000586827">
    <property type="component" value="Unassembled WGS sequence"/>
</dbReference>